<feature type="transmembrane region" description="Helical" evidence="2">
    <location>
        <begin position="92"/>
        <end position="112"/>
    </location>
</feature>
<comment type="similarity">
    <text evidence="1">Belongs to the EamA transporter family.</text>
</comment>
<dbReference type="InterPro" id="IPR000620">
    <property type="entry name" value="EamA_dom"/>
</dbReference>
<evidence type="ECO:0000256" key="1">
    <source>
        <dbReference type="ARBA" id="ARBA00007362"/>
    </source>
</evidence>
<feature type="transmembrane region" description="Helical" evidence="2">
    <location>
        <begin position="124"/>
        <end position="144"/>
    </location>
</feature>
<feature type="transmembrane region" description="Helical" evidence="2">
    <location>
        <begin position="243"/>
        <end position="262"/>
    </location>
</feature>
<evidence type="ECO:0000256" key="2">
    <source>
        <dbReference type="SAM" id="Phobius"/>
    </source>
</evidence>
<organism evidence="4 5">
    <name type="scientific">Lactonifactor longoviformis DSM 17459</name>
    <dbReference type="NCBI Taxonomy" id="1122155"/>
    <lineage>
        <taxon>Bacteria</taxon>
        <taxon>Bacillati</taxon>
        <taxon>Bacillota</taxon>
        <taxon>Clostridia</taxon>
        <taxon>Eubacteriales</taxon>
        <taxon>Clostridiaceae</taxon>
        <taxon>Lactonifactor</taxon>
    </lineage>
</organism>
<feature type="transmembrane region" description="Helical" evidence="2">
    <location>
        <begin position="268"/>
        <end position="288"/>
    </location>
</feature>
<accession>A0A1M4UYD6</accession>
<feature type="transmembrane region" description="Helical" evidence="2">
    <location>
        <begin position="181"/>
        <end position="201"/>
    </location>
</feature>
<sequence>MYSSLKTYLILFGGVFALSTSAIFVKIANAPSSVTAFYRLFIAAAALMPALLCIPKSRGEIKKLQTKQWVQILSAGLLLALHYVLWFESLNFTSVASSTVLVCLQPLYSLALERFIGKKKIKSSALAGCVIALCGCFIIGFGDFRIDGKNLLGDVLALVAAGVISLYFFVGENVRKDISAVTYSTLSYSFSAVLLAAYILIRKESFWGYTGQTWQAFLGLALISTIGGQFVFNLLLKNVPASAVTMSILGEPVGTCILAYLILHEVMILQQFVGILVIMLGMLVFFFPKPAKKRETLKNGLSKGKE</sequence>
<evidence type="ECO:0000313" key="4">
    <source>
        <dbReference type="EMBL" id="SHE61647.1"/>
    </source>
</evidence>
<keyword evidence="2" id="KW-0812">Transmembrane</keyword>
<name>A0A1M4UYD6_9CLOT</name>
<feature type="transmembrane region" description="Helical" evidence="2">
    <location>
        <begin position="69"/>
        <end position="86"/>
    </location>
</feature>
<dbReference type="InterPro" id="IPR037185">
    <property type="entry name" value="EmrE-like"/>
</dbReference>
<dbReference type="Proteomes" id="UP000184245">
    <property type="component" value="Unassembled WGS sequence"/>
</dbReference>
<feature type="transmembrane region" description="Helical" evidence="2">
    <location>
        <begin position="37"/>
        <end position="57"/>
    </location>
</feature>
<evidence type="ECO:0000259" key="3">
    <source>
        <dbReference type="Pfam" id="PF00892"/>
    </source>
</evidence>
<dbReference type="PANTHER" id="PTHR22911">
    <property type="entry name" value="ACYL-MALONYL CONDENSING ENZYME-RELATED"/>
    <property type="match status" value="1"/>
</dbReference>
<evidence type="ECO:0000313" key="5">
    <source>
        <dbReference type="Proteomes" id="UP000184245"/>
    </source>
</evidence>
<dbReference type="PANTHER" id="PTHR22911:SF76">
    <property type="entry name" value="EAMA DOMAIN-CONTAINING PROTEIN"/>
    <property type="match status" value="1"/>
</dbReference>
<gene>
    <name evidence="4" type="ORF">SAMN02745158_01035</name>
</gene>
<dbReference type="Pfam" id="PF00892">
    <property type="entry name" value="EamA"/>
    <property type="match status" value="2"/>
</dbReference>
<feature type="domain" description="EamA" evidence="3">
    <location>
        <begin position="6"/>
        <end position="140"/>
    </location>
</feature>
<dbReference type="STRING" id="1122155.SAMN02745158_01035"/>
<feature type="transmembrane region" description="Helical" evidence="2">
    <location>
        <begin position="213"/>
        <end position="236"/>
    </location>
</feature>
<protein>
    <submittedName>
        <fullName evidence="4">Permease of the drug/metabolite transporter (DMT) superfamily</fullName>
    </submittedName>
</protein>
<dbReference type="GO" id="GO:0016020">
    <property type="term" value="C:membrane"/>
    <property type="evidence" value="ECO:0007669"/>
    <property type="project" value="InterPro"/>
</dbReference>
<dbReference type="SUPFAM" id="SSF103481">
    <property type="entry name" value="Multidrug resistance efflux transporter EmrE"/>
    <property type="match status" value="2"/>
</dbReference>
<feature type="transmembrane region" description="Helical" evidence="2">
    <location>
        <begin position="150"/>
        <end position="169"/>
    </location>
</feature>
<feature type="domain" description="EamA" evidence="3">
    <location>
        <begin position="152"/>
        <end position="286"/>
    </location>
</feature>
<dbReference type="RefSeq" id="WP_072849562.1">
    <property type="nucleotide sequence ID" value="NZ_FQVI01000003.1"/>
</dbReference>
<dbReference type="EMBL" id="FQVI01000003">
    <property type="protein sequence ID" value="SHE61647.1"/>
    <property type="molecule type" value="Genomic_DNA"/>
</dbReference>
<dbReference type="OrthoDB" id="9790852at2"/>
<proteinExistence type="inferred from homology"/>
<reference evidence="4 5" key="1">
    <citation type="submission" date="2016-11" db="EMBL/GenBank/DDBJ databases">
        <authorList>
            <person name="Jaros S."/>
            <person name="Januszkiewicz K."/>
            <person name="Wedrychowicz H."/>
        </authorList>
    </citation>
    <scope>NUCLEOTIDE SEQUENCE [LARGE SCALE GENOMIC DNA]</scope>
    <source>
        <strain evidence="4 5">DSM 17459</strain>
    </source>
</reference>
<keyword evidence="5" id="KW-1185">Reference proteome</keyword>
<feature type="transmembrane region" description="Helical" evidence="2">
    <location>
        <begin position="7"/>
        <end position="25"/>
    </location>
</feature>
<keyword evidence="2" id="KW-0472">Membrane</keyword>
<keyword evidence="2" id="KW-1133">Transmembrane helix</keyword>
<dbReference type="AlphaFoldDB" id="A0A1M4UYD6"/>